<dbReference type="PROSITE" id="PS51257">
    <property type="entry name" value="PROKAR_LIPOPROTEIN"/>
    <property type="match status" value="1"/>
</dbReference>
<dbReference type="Proteomes" id="UP000261284">
    <property type="component" value="Unassembled WGS sequence"/>
</dbReference>
<sequence>MRIIMIALCPCVLFLVMLTSCSRYIDKVNRGAETGVRNGFFIFYPDSNMLIYTSSVGLSRDTEKMSPEHFKVMLPKGIKYYEITNSTDFSVYYDGRQAIWIRIDFDKNLRRDTIYNPTQRELDSLLESRPIVQKSKYDITAKAFSVKRKSVLVKKDGAIILLYNIKPNKYGQFYKSVNSFSFIK</sequence>
<dbReference type="EMBL" id="QTJU01000007">
    <property type="protein sequence ID" value="RFM26911.1"/>
    <property type="molecule type" value="Genomic_DNA"/>
</dbReference>
<gene>
    <name evidence="1" type="ORF">DXN05_18170</name>
</gene>
<dbReference type="RefSeq" id="WP_116848695.1">
    <property type="nucleotide sequence ID" value="NZ_QTJU01000007.1"/>
</dbReference>
<reference evidence="1 2" key="1">
    <citation type="submission" date="2018-08" db="EMBL/GenBank/DDBJ databases">
        <title>Chitinophagaceae sp. K23C18032701, a novel bacterium isolated from forest soil.</title>
        <authorList>
            <person name="Wang C."/>
        </authorList>
    </citation>
    <scope>NUCLEOTIDE SEQUENCE [LARGE SCALE GENOMIC DNA]</scope>
    <source>
        <strain evidence="1 2">K23C18032701</strain>
    </source>
</reference>
<proteinExistence type="predicted"/>
<dbReference type="OrthoDB" id="674555at2"/>
<accession>A0A3E1NGE8</accession>
<name>A0A3E1NGE8_9BACT</name>
<protein>
    <submittedName>
        <fullName evidence="1">Uncharacterized protein</fullName>
    </submittedName>
</protein>
<evidence type="ECO:0000313" key="2">
    <source>
        <dbReference type="Proteomes" id="UP000261284"/>
    </source>
</evidence>
<comment type="caution">
    <text evidence="1">The sequence shown here is derived from an EMBL/GenBank/DDBJ whole genome shotgun (WGS) entry which is preliminary data.</text>
</comment>
<organism evidence="1 2">
    <name type="scientific">Deminuibacter soli</name>
    <dbReference type="NCBI Taxonomy" id="2291815"/>
    <lineage>
        <taxon>Bacteria</taxon>
        <taxon>Pseudomonadati</taxon>
        <taxon>Bacteroidota</taxon>
        <taxon>Chitinophagia</taxon>
        <taxon>Chitinophagales</taxon>
        <taxon>Chitinophagaceae</taxon>
        <taxon>Deminuibacter</taxon>
    </lineage>
</organism>
<evidence type="ECO:0000313" key="1">
    <source>
        <dbReference type="EMBL" id="RFM26911.1"/>
    </source>
</evidence>
<keyword evidence="2" id="KW-1185">Reference proteome</keyword>
<dbReference type="AlphaFoldDB" id="A0A3E1NGE8"/>